<name>A0A392P6R7_9FABA</name>
<keyword evidence="2" id="KW-1185">Reference proteome</keyword>
<protein>
    <submittedName>
        <fullName evidence="1">Helicase SKI2W-like</fullName>
    </submittedName>
</protein>
<evidence type="ECO:0000313" key="1">
    <source>
        <dbReference type="EMBL" id="MCI07482.1"/>
    </source>
</evidence>
<dbReference type="GO" id="GO:0004386">
    <property type="term" value="F:helicase activity"/>
    <property type="evidence" value="ECO:0007669"/>
    <property type="project" value="UniProtKB-KW"/>
</dbReference>
<evidence type="ECO:0000313" key="2">
    <source>
        <dbReference type="Proteomes" id="UP000265520"/>
    </source>
</evidence>
<sequence length="81" mass="9439">QAWAKLEASEQIADRFHELIPDMALDFPFELDAFQKECLPSLLLFWAGKWTPGLGWKVETDLYTCVTLYLCDNVPRRFSNK</sequence>
<keyword evidence="1" id="KW-0547">Nucleotide-binding</keyword>
<dbReference type="AlphaFoldDB" id="A0A392P6R7"/>
<dbReference type="EMBL" id="LXQA010065580">
    <property type="protein sequence ID" value="MCI07482.1"/>
    <property type="molecule type" value="Genomic_DNA"/>
</dbReference>
<feature type="non-terminal residue" evidence="1">
    <location>
        <position position="1"/>
    </location>
</feature>
<comment type="caution">
    <text evidence="1">The sequence shown here is derived from an EMBL/GenBank/DDBJ whole genome shotgun (WGS) entry which is preliminary data.</text>
</comment>
<reference evidence="1 2" key="1">
    <citation type="journal article" date="2018" name="Front. Plant Sci.">
        <title>Red Clover (Trifolium pratense) and Zigzag Clover (T. medium) - A Picture of Genomic Similarities and Differences.</title>
        <authorList>
            <person name="Dluhosova J."/>
            <person name="Istvanek J."/>
            <person name="Nedelnik J."/>
            <person name="Repkova J."/>
        </authorList>
    </citation>
    <scope>NUCLEOTIDE SEQUENCE [LARGE SCALE GENOMIC DNA]</scope>
    <source>
        <strain evidence="2">cv. 10/8</strain>
        <tissue evidence="1">Leaf</tissue>
    </source>
</reference>
<keyword evidence="1" id="KW-0347">Helicase</keyword>
<proteinExistence type="predicted"/>
<keyword evidence="1" id="KW-0067">ATP-binding</keyword>
<organism evidence="1 2">
    <name type="scientific">Trifolium medium</name>
    <dbReference type="NCBI Taxonomy" id="97028"/>
    <lineage>
        <taxon>Eukaryota</taxon>
        <taxon>Viridiplantae</taxon>
        <taxon>Streptophyta</taxon>
        <taxon>Embryophyta</taxon>
        <taxon>Tracheophyta</taxon>
        <taxon>Spermatophyta</taxon>
        <taxon>Magnoliopsida</taxon>
        <taxon>eudicotyledons</taxon>
        <taxon>Gunneridae</taxon>
        <taxon>Pentapetalae</taxon>
        <taxon>rosids</taxon>
        <taxon>fabids</taxon>
        <taxon>Fabales</taxon>
        <taxon>Fabaceae</taxon>
        <taxon>Papilionoideae</taxon>
        <taxon>50 kb inversion clade</taxon>
        <taxon>NPAAA clade</taxon>
        <taxon>Hologalegina</taxon>
        <taxon>IRL clade</taxon>
        <taxon>Trifolieae</taxon>
        <taxon>Trifolium</taxon>
    </lineage>
</organism>
<keyword evidence="1" id="KW-0378">Hydrolase</keyword>
<dbReference type="Proteomes" id="UP000265520">
    <property type="component" value="Unassembled WGS sequence"/>
</dbReference>
<accession>A0A392P6R7</accession>